<keyword evidence="5" id="KW-1015">Disulfide bond</keyword>
<dbReference type="SUPFAM" id="SSF82895">
    <property type="entry name" value="TSP-1 type 1 repeat"/>
    <property type="match status" value="3"/>
</dbReference>
<name>A0A3Q3VIU2_MOLML</name>
<dbReference type="InterPro" id="IPR000884">
    <property type="entry name" value="TSP1_rpt"/>
</dbReference>
<dbReference type="FunFam" id="2.20.100.10:FF:000005">
    <property type="entry name" value="ADAM metallopeptidase with thrombospondin type 1 motif 9"/>
    <property type="match status" value="1"/>
</dbReference>
<accession>A0A3Q3VIU2</accession>
<keyword evidence="9" id="KW-1185">Reference proteome</keyword>
<evidence type="ECO:0000256" key="5">
    <source>
        <dbReference type="ARBA" id="ARBA00023157"/>
    </source>
</evidence>
<organism evidence="8 9">
    <name type="scientific">Mola mola</name>
    <name type="common">Ocean sunfish</name>
    <name type="synonym">Tetraodon mola</name>
    <dbReference type="NCBI Taxonomy" id="94237"/>
    <lineage>
        <taxon>Eukaryota</taxon>
        <taxon>Metazoa</taxon>
        <taxon>Chordata</taxon>
        <taxon>Craniata</taxon>
        <taxon>Vertebrata</taxon>
        <taxon>Euteleostomi</taxon>
        <taxon>Actinopterygii</taxon>
        <taxon>Neopterygii</taxon>
        <taxon>Teleostei</taxon>
        <taxon>Neoteleostei</taxon>
        <taxon>Acanthomorphata</taxon>
        <taxon>Eupercaria</taxon>
        <taxon>Tetraodontiformes</taxon>
        <taxon>Molidae</taxon>
        <taxon>Mola</taxon>
    </lineage>
</organism>
<dbReference type="Gene3D" id="4.10.410.10">
    <property type="entry name" value="Pancreatic trypsin inhibitor Kunitz domain"/>
    <property type="match status" value="1"/>
</dbReference>
<dbReference type="CDD" id="cd00109">
    <property type="entry name" value="Kunitz-type"/>
    <property type="match status" value="1"/>
</dbReference>
<feature type="domain" description="BPTI/Kunitz inhibitor" evidence="7">
    <location>
        <begin position="403"/>
        <end position="453"/>
    </location>
</feature>
<dbReference type="PANTHER" id="PTHR13723">
    <property type="entry name" value="ADAMTS A DISINTEGRIN AND METALLOPROTEASE WITH THROMBOSPONDIN MOTIFS PROTEASE"/>
    <property type="match status" value="1"/>
</dbReference>
<dbReference type="Proteomes" id="UP000261620">
    <property type="component" value="Unplaced"/>
</dbReference>
<dbReference type="GO" id="GO:0031012">
    <property type="term" value="C:extracellular matrix"/>
    <property type="evidence" value="ECO:0007669"/>
    <property type="project" value="TreeGrafter"/>
</dbReference>
<feature type="compositionally biased region" description="Polar residues" evidence="6">
    <location>
        <begin position="502"/>
        <end position="515"/>
    </location>
</feature>
<dbReference type="PROSITE" id="PS50279">
    <property type="entry name" value="BPTI_KUNITZ_2"/>
    <property type="match status" value="1"/>
</dbReference>
<comment type="subcellular location">
    <subcellularLocation>
        <location evidence="1">Secreted</location>
    </subcellularLocation>
</comment>
<keyword evidence="4" id="KW-0677">Repeat</keyword>
<keyword evidence="3" id="KW-0732">Signal</keyword>
<dbReference type="InterPro" id="IPR036880">
    <property type="entry name" value="Kunitz_BPTI_sf"/>
</dbReference>
<evidence type="ECO:0000256" key="2">
    <source>
        <dbReference type="ARBA" id="ARBA00022525"/>
    </source>
</evidence>
<dbReference type="PANTHER" id="PTHR13723:SF281">
    <property type="entry name" value="PAPILIN"/>
    <property type="match status" value="1"/>
</dbReference>
<evidence type="ECO:0000256" key="4">
    <source>
        <dbReference type="ARBA" id="ARBA00022737"/>
    </source>
</evidence>
<dbReference type="GO" id="GO:0030198">
    <property type="term" value="P:extracellular matrix organization"/>
    <property type="evidence" value="ECO:0007669"/>
    <property type="project" value="TreeGrafter"/>
</dbReference>
<dbReference type="FunFam" id="4.10.410.10:FF:000020">
    <property type="entry name" value="Collagen, type VI, alpha 3"/>
    <property type="match status" value="1"/>
</dbReference>
<dbReference type="GO" id="GO:0005576">
    <property type="term" value="C:extracellular region"/>
    <property type="evidence" value="ECO:0007669"/>
    <property type="project" value="UniProtKB-SubCell"/>
</dbReference>
<dbReference type="PROSITE" id="PS50092">
    <property type="entry name" value="TSP1"/>
    <property type="match status" value="4"/>
</dbReference>
<dbReference type="SUPFAM" id="SSF57362">
    <property type="entry name" value="BPTI-like"/>
    <property type="match status" value="1"/>
</dbReference>
<evidence type="ECO:0000259" key="7">
    <source>
        <dbReference type="PROSITE" id="PS50279"/>
    </source>
</evidence>
<dbReference type="Pfam" id="PF00014">
    <property type="entry name" value="Kunitz_BPTI"/>
    <property type="match status" value="1"/>
</dbReference>
<sequence>YGECSRSCGSGVTMRTRRCITRRCVPCRYYLHKRDCPEGSKDFREEQCSQFDGMDFQGKRYKWLPYYGAENPCELNCMPRGENFFYRHRRAVVDGTPCHPGRRDICVDGVCKVSRKGLSYIFLTQICVNKVWNACSVTCGGGSQVRRVECVSHDAAGPHVVEDAICAAYAEAPPSLQTCNMHKCAEYRAAGWSECSVTCGSGDQTREVTCVGSGGVKLEETFCSSLLRPIGIRPCKMAACPRQIILTPSIFLQCSRSCGSGSRDRQVICSDRERNLYPVEQCHAHPKPSTVELCNTQPCYRPQLVPSIQNPQGHDNTLTVFQPYTNTVHDPHSSAPALHCSQSYYGCCPDGRTSAGGPQGLGCPRGPCRTTRYGCCYDRTTPAGGPNGEGCPDPPNHIERSICSLPRAAGSCSSWISRYHYNVITSECVHFWYGSCHGNSNNFMTREECQRACPVPAPSHQVIPAGDSYRTTSGGGSRAGGSTSAGSTGGGSRNMGRIFTVQGASSGSTSRQATSAAEHAHRGRLHLRYRRPPTATAAQHSGPAAR</sequence>
<evidence type="ECO:0000256" key="1">
    <source>
        <dbReference type="ARBA" id="ARBA00004613"/>
    </source>
</evidence>
<reference evidence="8" key="1">
    <citation type="submission" date="2025-08" db="UniProtKB">
        <authorList>
            <consortium name="Ensembl"/>
        </authorList>
    </citation>
    <scope>IDENTIFICATION</scope>
</reference>
<dbReference type="GO" id="GO:0006508">
    <property type="term" value="P:proteolysis"/>
    <property type="evidence" value="ECO:0007669"/>
    <property type="project" value="TreeGrafter"/>
</dbReference>
<dbReference type="GO" id="GO:0004222">
    <property type="term" value="F:metalloendopeptidase activity"/>
    <property type="evidence" value="ECO:0007669"/>
    <property type="project" value="TreeGrafter"/>
</dbReference>
<dbReference type="Ensembl" id="ENSMMOT00000000589.1">
    <property type="protein sequence ID" value="ENSMMOP00000000581.1"/>
    <property type="gene ID" value="ENSMMOG00000000461.1"/>
</dbReference>
<dbReference type="GO" id="GO:0004867">
    <property type="term" value="F:serine-type endopeptidase inhibitor activity"/>
    <property type="evidence" value="ECO:0007669"/>
    <property type="project" value="InterPro"/>
</dbReference>
<dbReference type="PRINTS" id="PR00759">
    <property type="entry name" value="BASICPTASE"/>
</dbReference>
<evidence type="ECO:0000313" key="9">
    <source>
        <dbReference type="Proteomes" id="UP000261620"/>
    </source>
</evidence>
<evidence type="ECO:0000313" key="8">
    <source>
        <dbReference type="Ensembl" id="ENSMMOP00000000581.1"/>
    </source>
</evidence>
<dbReference type="Gene3D" id="2.20.100.10">
    <property type="entry name" value="Thrombospondin type-1 (TSP1) repeat"/>
    <property type="match status" value="3"/>
</dbReference>
<dbReference type="InterPro" id="IPR050439">
    <property type="entry name" value="ADAMTS_ADAMTS-like"/>
</dbReference>
<feature type="compositionally biased region" description="Basic residues" evidence="6">
    <location>
        <begin position="521"/>
        <end position="531"/>
    </location>
</feature>
<dbReference type="InterPro" id="IPR036383">
    <property type="entry name" value="TSP1_rpt_sf"/>
</dbReference>
<dbReference type="Pfam" id="PF00090">
    <property type="entry name" value="TSP_1"/>
    <property type="match status" value="1"/>
</dbReference>
<dbReference type="SMART" id="SM00209">
    <property type="entry name" value="TSP1"/>
    <property type="match status" value="4"/>
</dbReference>
<dbReference type="Pfam" id="PF19030">
    <property type="entry name" value="TSP1_ADAMTS"/>
    <property type="match status" value="3"/>
</dbReference>
<keyword evidence="2" id="KW-0964">Secreted</keyword>
<evidence type="ECO:0000256" key="6">
    <source>
        <dbReference type="SAM" id="MobiDB-lite"/>
    </source>
</evidence>
<feature type="region of interest" description="Disordered" evidence="6">
    <location>
        <begin position="460"/>
        <end position="546"/>
    </location>
</feature>
<dbReference type="InterPro" id="IPR002223">
    <property type="entry name" value="Kunitz_BPTI"/>
</dbReference>
<dbReference type="SMART" id="SM00131">
    <property type="entry name" value="KU"/>
    <property type="match status" value="1"/>
</dbReference>
<evidence type="ECO:0000256" key="3">
    <source>
        <dbReference type="ARBA" id="ARBA00022729"/>
    </source>
</evidence>
<proteinExistence type="predicted"/>
<reference evidence="8" key="2">
    <citation type="submission" date="2025-09" db="UniProtKB">
        <authorList>
            <consortium name="Ensembl"/>
        </authorList>
    </citation>
    <scope>IDENTIFICATION</scope>
</reference>
<protein>
    <recommendedName>
        <fullName evidence="7">BPTI/Kunitz inhibitor domain-containing protein</fullName>
    </recommendedName>
</protein>
<dbReference type="AlphaFoldDB" id="A0A3Q3VIU2"/>